<feature type="chain" id="PRO_5046290249" evidence="1">
    <location>
        <begin position="24"/>
        <end position="358"/>
    </location>
</feature>
<organism evidence="2 3">
    <name type="scientific">Microbulbifer bruguierae</name>
    <dbReference type="NCBI Taxonomy" id="3029061"/>
    <lineage>
        <taxon>Bacteria</taxon>
        <taxon>Pseudomonadati</taxon>
        <taxon>Pseudomonadota</taxon>
        <taxon>Gammaproteobacteria</taxon>
        <taxon>Cellvibrionales</taxon>
        <taxon>Microbulbiferaceae</taxon>
        <taxon>Microbulbifer</taxon>
    </lineage>
</organism>
<dbReference type="InterPro" id="IPR032342">
    <property type="entry name" value="DUF4861"/>
</dbReference>
<dbReference type="Pfam" id="PF16153">
    <property type="entry name" value="DUF4861"/>
    <property type="match status" value="1"/>
</dbReference>
<evidence type="ECO:0000313" key="2">
    <source>
        <dbReference type="EMBL" id="WGL15771.1"/>
    </source>
</evidence>
<sequence>MLDFTQKAVLVATATLISISGCADNSDSQAAAHSEPVPVQIAAQSASSTSTYGTAPGAAIGTYAELAVRRGGVPGEDGKLQGGEYVPVEFMQLPDDHQIGNRLFKYEGPGWESEQVAYRLYFDERAAIDIFGKTKPQLVLPQVGQDGTDYHALADWGMDVLKVGPSLGIGGVGVWHQGKLEGVRQFASASVSVFNEADASGVQLQYSGWKAAGGERDLEMTLRIAPGSRLTQVHTKMETPAETWATGIVRHGLEPLVSAHDSGEWGYLATWGAQSLAGDNLGMAIFFRNEDLQQITDDEYNHLVLLNGGSEVQYQFAAVWRDENVQNREQFVAYLNATALALSKSNAVVSTDSSSIDN</sequence>
<dbReference type="PROSITE" id="PS51257">
    <property type="entry name" value="PROKAR_LIPOPROTEIN"/>
    <property type="match status" value="1"/>
</dbReference>
<dbReference type="Proteomes" id="UP001236500">
    <property type="component" value="Chromosome"/>
</dbReference>
<dbReference type="RefSeq" id="WP_280318858.1">
    <property type="nucleotide sequence ID" value="NZ_CP118605.1"/>
</dbReference>
<accession>A0ABY8NA54</accession>
<evidence type="ECO:0000313" key="3">
    <source>
        <dbReference type="Proteomes" id="UP001236500"/>
    </source>
</evidence>
<proteinExistence type="predicted"/>
<reference evidence="2 3" key="1">
    <citation type="submission" date="2023-02" db="EMBL/GenBank/DDBJ databases">
        <title>Description and genomic characterization of Microbulbifer bruguierae sp. nov., isolated from the sediment of mangrove plant Bruguiera sexangula.</title>
        <authorList>
            <person name="Long M."/>
        </authorList>
    </citation>
    <scope>NUCLEOTIDE SEQUENCE [LARGE SCALE GENOMIC DNA]</scope>
    <source>
        <strain evidence="2 3">H12</strain>
    </source>
</reference>
<protein>
    <submittedName>
        <fullName evidence="2">DUF4861 family protein</fullName>
    </submittedName>
</protein>
<gene>
    <name evidence="2" type="ORF">PVT68_13445</name>
</gene>
<feature type="signal peptide" evidence="1">
    <location>
        <begin position="1"/>
        <end position="23"/>
    </location>
</feature>
<evidence type="ECO:0000256" key="1">
    <source>
        <dbReference type="SAM" id="SignalP"/>
    </source>
</evidence>
<dbReference type="EMBL" id="CP118605">
    <property type="protein sequence ID" value="WGL15771.1"/>
    <property type="molecule type" value="Genomic_DNA"/>
</dbReference>
<name>A0ABY8NA54_9GAMM</name>
<keyword evidence="1" id="KW-0732">Signal</keyword>
<keyword evidence="3" id="KW-1185">Reference proteome</keyword>